<dbReference type="EMBL" id="GBRH01171836">
    <property type="protein sequence ID" value="JAE26060.1"/>
    <property type="molecule type" value="Transcribed_RNA"/>
</dbReference>
<accession>A0A0A9GLS4</accession>
<reference evidence="1" key="1">
    <citation type="submission" date="2014-09" db="EMBL/GenBank/DDBJ databases">
        <authorList>
            <person name="Magalhaes I.L.F."/>
            <person name="Oliveira U."/>
            <person name="Santos F.R."/>
            <person name="Vidigal T.H.D.A."/>
            <person name="Brescovit A.D."/>
            <person name="Santos A.J."/>
        </authorList>
    </citation>
    <scope>NUCLEOTIDE SEQUENCE</scope>
    <source>
        <tissue evidence="1">Shoot tissue taken approximately 20 cm above the soil surface</tissue>
    </source>
</reference>
<dbReference type="AlphaFoldDB" id="A0A0A9GLS4"/>
<evidence type="ECO:0000313" key="1">
    <source>
        <dbReference type="EMBL" id="JAE26060.1"/>
    </source>
</evidence>
<sequence>MVVVGSTLSSVLIANLDFNFDLQPAYPYPWCDRVSLQGGRSYSTCGLIVVCQQYDCLCIFSFL</sequence>
<organism evidence="1">
    <name type="scientific">Arundo donax</name>
    <name type="common">Giant reed</name>
    <name type="synonym">Donax arundinaceus</name>
    <dbReference type="NCBI Taxonomy" id="35708"/>
    <lineage>
        <taxon>Eukaryota</taxon>
        <taxon>Viridiplantae</taxon>
        <taxon>Streptophyta</taxon>
        <taxon>Embryophyta</taxon>
        <taxon>Tracheophyta</taxon>
        <taxon>Spermatophyta</taxon>
        <taxon>Magnoliopsida</taxon>
        <taxon>Liliopsida</taxon>
        <taxon>Poales</taxon>
        <taxon>Poaceae</taxon>
        <taxon>PACMAD clade</taxon>
        <taxon>Arundinoideae</taxon>
        <taxon>Arundineae</taxon>
        <taxon>Arundo</taxon>
    </lineage>
</organism>
<proteinExistence type="predicted"/>
<reference evidence="1" key="2">
    <citation type="journal article" date="2015" name="Data Brief">
        <title>Shoot transcriptome of the giant reed, Arundo donax.</title>
        <authorList>
            <person name="Barrero R.A."/>
            <person name="Guerrero F.D."/>
            <person name="Moolhuijzen P."/>
            <person name="Goolsby J.A."/>
            <person name="Tidwell J."/>
            <person name="Bellgard S.E."/>
            <person name="Bellgard M.I."/>
        </authorList>
    </citation>
    <scope>NUCLEOTIDE SEQUENCE</scope>
    <source>
        <tissue evidence="1">Shoot tissue taken approximately 20 cm above the soil surface</tissue>
    </source>
</reference>
<name>A0A0A9GLS4_ARUDO</name>
<protein>
    <submittedName>
        <fullName evidence="1">Uncharacterized protein</fullName>
    </submittedName>
</protein>